<dbReference type="RefSeq" id="XP_056026989.1">
    <property type="nucleotide sequence ID" value="XM_056176040.1"/>
</dbReference>
<evidence type="ECO:0000256" key="1">
    <source>
        <dbReference type="ARBA" id="ARBA00022676"/>
    </source>
</evidence>
<keyword evidence="1" id="KW-0328">Glycosyltransferase</keyword>
<keyword evidence="2" id="KW-0808">Transferase</keyword>
<proteinExistence type="predicted"/>
<organism evidence="3 4">
    <name type="scientific">Trichoderma breve</name>
    <dbReference type="NCBI Taxonomy" id="2034170"/>
    <lineage>
        <taxon>Eukaryota</taxon>
        <taxon>Fungi</taxon>
        <taxon>Dikarya</taxon>
        <taxon>Ascomycota</taxon>
        <taxon>Pezizomycotina</taxon>
        <taxon>Sordariomycetes</taxon>
        <taxon>Hypocreomycetidae</taxon>
        <taxon>Hypocreales</taxon>
        <taxon>Hypocreaceae</taxon>
        <taxon>Trichoderma</taxon>
    </lineage>
</organism>
<dbReference type="PANTHER" id="PTHR48043">
    <property type="entry name" value="EG:EG0003.4 PROTEIN-RELATED"/>
    <property type="match status" value="1"/>
</dbReference>
<gene>
    <name evidence="3" type="ORF">T069G_08830</name>
</gene>
<dbReference type="GeneID" id="80870728"/>
<evidence type="ECO:0008006" key="5">
    <source>
        <dbReference type="Google" id="ProtNLM"/>
    </source>
</evidence>
<dbReference type="PANTHER" id="PTHR48043:SF145">
    <property type="entry name" value="FI06409P-RELATED"/>
    <property type="match status" value="1"/>
</dbReference>
<dbReference type="GO" id="GO:0008194">
    <property type="term" value="F:UDP-glycosyltransferase activity"/>
    <property type="evidence" value="ECO:0007669"/>
    <property type="project" value="TreeGrafter"/>
</dbReference>
<dbReference type="Proteomes" id="UP001140511">
    <property type="component" value="Unassembled WGS sequence"/>
</dbReference>
<dbReference type="EMBL" id="JAOPEN010000005">
    <property type="protein sequence ID" value="KAJ4857933.1"/>
    <property type="molecule type" value="Genomic_DNA"/>
</dbReference>
<evidence type="ECO:0000256" key="2">
    <source>
        <dbReference type="ARBA" id="ARBA00022679"/>
    </source>
</evidence>
<reference evidence="3" key="1">
    <citation type="submission" date="2022-09" db="EMBL/GenBank/DDBJ databases">
        <title>Chromosome-level assembly of Trichoderma breve T069, a fungus used in development of biopesticide product.</title>
        <authorList>
            <person name="Lin R."/>
            <person name="Liu T."/>
        </authorList>
    </citation>
    <scope>NUCLEOTIDE SEQUENCE</scope>
    <source>
        <strain evidence="3">T069</strain>
    </source>
</reference>
<evidence type="ECO:0000313" key="4">
    <source>
        <dbReference type="Proteomes" id="UP001140511"/>
    </source>
</evidence>
<protein>
    <recommendedName>
        <fullName evidence="5">Glycosyltransferase</fullName>
    </recommendedName>
</protein>
<dbReference type="Gene3D" id="3.40.50.2000">
    <property type="entry name" value="Glycogen Phosphorylase B"/>
    <property type="match status" value="2"/>
</dbReference>
<dbReference type="InterPro" id="IPR050271">
    <property type="entry name" value="UDP-glycosyltransferase"/>
</dbReference>
<keyword evidence="4" id="KW-1185">Reference proteome</keyword>
<dbReference type="SUPFAM" id="SSF53756">
    <property type="entry name" value="UDP-Glycosyltransferase/glycogen phosphorylase"/>
    <property type="match status" value="1"/>
</dbReference>
<dbReference type="AlphaFoldDB" id="A0A9W9B7B9"/>
<sequence>MPKTILFFTNSDYGQANVVLAAAYELAILANDVEIHIASFEGLEQAALKTNQLVVDISPCKPSSRLIFHRLHGRSQFEACIGPDVDLFKAYDRPPTFFNAARTILCIEGIMQPWSSEEFVDLYQQSLHILSNVKPDLTVIEPLFTPGLTLCNHLGINWIVLAPNTIKDFAVPLQPRLAALWKYPIVCSGMPFPLPIYLIPANIALNLTLLKNRVGESIQLMTANELGVLKPAPTGLRILVANSADLDYPFDILPSHVVPCGPIIRPSLELSKVDQSLENWLAREPTVYVNLGTHLTMSKSEAVEMAAAFRQFLDMADAKGRKLQILWKLKIKSVASEDKLVPSSLEQHEEDVYKAIHRHLGKEMDNDQIRLTNWVTAEPKSVLESGHIICSVNHGGASSFNEALCAGVAQLVLPGWADCYDFANRAELIGIGRWGNKKAKPRWQKDELCETLVQVIFGAKAEEINLRAKKFARKYAEGDGRRFAAKVLLDALVTNL</sequence>
<name>A0A9W9B7B9_9HYPO</name>
<comment type="caution">
    <text evidence="3">The sequence shown here is derived from an EMBL/GenBank/DDBJ whole genome shotgun (WGS) entry which is preliminary data.</text>
</comment>
<evidence type="ECO:0000313" key="3">
    <source>
        <dbReference type="EMBL" id="KAJ4857933.1"/>
    </source>
</evidence>
<accession>A0A9W9B7B9</accession>